<sequence length="755" mass="80657">MAVVVAENETTQGAAAASDHDNARPLPAAKLLDPQLSMAARRGDSELLKELLQLKKDEEHAHGMAEAAASSSSEVVIVDVVPRRRSPAPAALPPPPPTSSRLAALPPPLADGVTLEGDTLLHVVAACGDGEDFLRCAKTIVHDYRHKGGAAAACLALEARNRKGDTPLHCAAAAGNANMISCLVDLLANAADEAAVKAFLEMQNNCGETALHQAVHAAKNKEACIDHLMDVDSELACIPREDGASPLYLAISVGELEIARHLYGKSRGKLSYSGPDGRNVLHAAVSLGQQALPMVLEWLKQAKKKSCCSSSATAADTLLSQLTSERDKRTGSSPLHLAASQGGWNSAVLVSTRFGRRLWQPLSTNVAGEKMMMLLVDANVSTVYQPDKLEAGLYPIHVAASAGSWRNVSALLKRCPDCATLRDAQGRTFLHAAADKGRWFVVHDVCHDPGLSWILNVQDNNGDTALHLAVRAERVAVCSRLIRNDHVRLDVLNNEGARPIDLTWSKMPSNIYYAWDPCTRIRKLLLQTGAPYGELRADLLYENVRPKGDDESKVSENLTNAAQVLGIVSVLVTTVTFASAFTLPGGYRSDGGGGNDAGGVAGTPVLAGSYAFDAFILSIVLAFICSFTATVVLVFAGVPAGNLSSRFSSINIAYSMMMNSGRSLMAAFALGIYVVLFPVARTLPILVPIIIAATMPMGISDGILDSMAPSFIVARSQKRSTLEALLGWILYVLEHYWSFLLIFGVPAVRKWARLR</sequence>
<dbReference type="SMART" id="SM00248">
    <property type="entry name" value="ANK"/>
    <property type="match status" value="9"/>
</dbReference>
<proteinExistence type="predicted"/>
<evidence type="ECO:0000259" key="10">
    <source>
        <dbReference type="Pfam" id="PF13962"/>
    </source>
</evidence>
<dbReference type="Proteomes" id="UP000604825">
    <property type="component" value="Unassembled WGS sequence"/>
</dbReference>
<evidence type="ECO:0000256" key="8">
    <source>
        <dbReference type="SAM" id="MobiDB-lite"/>
    </source>
</evidence>
<accession>A0A811SAR4</accession>
<dbReference type="InterPro" id="IPR002110">
    <property type="entry name" value="Ankyrin_rpt"/>
</dbReference>
<feature type="transmembrane region" description="Helical" evidence="9">
    <location>
        <begin position="661"/>
        <end position="679"/>
    </location>
</feature>
<feature type="repeat" description="ANK" evidence="7">
    <location>
        <begin position="163"/>
        <end position="195"/>
    </location>
</feature>
<evidence type="ECO:0000256" key="6">
    <source>
        <dbReference type="ARBA" id="ARBA00023136"/>
    </source>
</evidence>
<comment type="subcellular location">
    <subcellularLocation>
        <location evidence="1">Membrane</location>
        <topology evidence="1">Multi-pass membrane protein</topology>
    </subcellularLocation>
</comment>
<dbReference type="SUPFAM" id="SSF48403">
    <property type="entry name" value="Ankyrin repeat"/>
    <property type="match status" value="1"/>
</dbReference>
<keyword evidence="2 9" id="KW-0812">Transmembrane</keyword>
<evidence type="ECO:0000256" key="9">
    <source>
        <dbReference type="SAM" id="Phobius"/>
    </source>
</evidence>
<dbReference type="PROSITE" id="PS50088">
    <property type="entry name" value="ANK_REPEAT"/>
    <property type="match status" value="1"/>
</dbReference>
<dbReference type="Pfam" id="PF12796">
    <property type="entry name" value="Ank_2"/>
    <property type="match status" value="1"/>
</dbReference>
<keyword evidence="6 9" id="KW-0472">Membrane</keyword>
<keyword evidence="4 9" id="KW-1133">Transmembrane helix</keyword>
<feature type="transmembrane region" description="Helical" evidence="9">
    <location>
        <begin position="685"/>
        <end position="704"/>
    </location>
</feature>
<name>A0A811SAR4_9POAL</name>
<dbReference type="OrthoDB" id="678826at2759"/>
<evidence type="ECO:0000256" key="3">
    <source>
        <dbReference type="ARBA" id="ARBA00022737"/>
    </source>
</evidence>
<feature type="transmembrane region" description="Helical" evidence="9">
    <location>
        <begin position="614"/>
        <end position="640"/>
    </location>
</feature>
<protein>
    <recommendedName>
        <fullName evidence="10">PGG domain-containing protein</fullName>
    </recommendedName>
</protein>
<evidence type="ECO:0000256" key="2">
    <source>
        <dbReference type="ARBA" id="ARBA00022692"/>
    </source>
</evidence>
<evidence type="ECO:0000313" key="12">
    <source>
        <dbReference type="Proteomes" id="UP000604825"/>
    </source>
</evidence>
<dbReference type="AlphaFoldDB" id="A0A811SAR4"/>
<dbReference type="InterPro" id="IPR036770">
    <property type="entry name" value="Ankyrin_rpt-contain_sf"/>
</dbReference>
<dbReference type="InterPro" id="IPR026961">
    <property type="entry name" value="PGG_dom"/>
</dbReference>
<dbReference type="GO" id="GO:0005886">
    <property type="term" value="C:plasma membrane"/>
    <property type="evidence" value="ECO:0007669"/>
    <property type="project" value="TreeGrafter"/>
</dbReference>
<dbReference type="Pfam" id="PF13962">
    <property type="entry name" value="PGG"/>
    <property type="match status" value="1"/>
</dbReference>
<organism evidence="11 12">
    <name type="scientific">Miscanthus lutarioriparius</name>
    <dbReference type="NCBI Taxonomy" id="422564"/>
    <lineage>
        <taxon>Eukaryota</taxon>
        <taxon>Viridiplantae</taxon>
        <taxon>Streptophyta</taxon>
        <taxon>Embryophyta</taxon>
        <taxon>Tracheophyta</taxon>
        <taxon>Spermatophyta</taxon>
        <taxon>Magnoliopsida</taxon>
        <taxon>Liliopsida</taxon>
        <taxon>Poales</taxon>
        <taxon>Poaceae</taxon>
        <taxon>PACMAD clade</taxon>
        <taxon>Panicoideae</taxon>
        <taxon>Andropogonodae</taxon>
        <taxon>Andropogoneae</taxon>
        <taxon>Saccharinae</taxon>
        <taxon>Miscanthus</taxon>
    </lineage>
</organism>
<dbReference type="Pfam" id="PF00023">
    <property type="entry name" value="Ank"/>
    <property type="match status" value="2"/>
</dbReference>
<evidence type="ECO:0000256" key="4">
    <source>
        <dbReference type="ARBA" id="ARBA00022989"/>
    </source>
</evidence>
<dbReference type="Gene3D" id="1.25.40.20">
    <property type="entry name" value="Ankyrin repeat-containing domain"/>
    <property type="match status" value="2"/>
</dbReference>
<keyword evidence="12" id="KW-1185">Reference proteome</keyword>
<dbReference type="PANTHER" id="PTHR24186">
    <property type="entry name" value="PROTEIN PHOSPHATASE 1 REGULATORY SUBUNIT"/>
    <property type="match status" value="1"/>
</dbReference>
<feature type="transmembrane region" description="Helical" evidence="9">
    <location>
        <begin position="725"/>
        <end position="748"/>
    </location>
</feature>
<reference evidence="11" key="1">
    <citation type="submission" date="2020-10" db="EMBL/GenBank/DDBJ databases">
        <authorList>
            <person name="Han B."/>
            <person name="Lu T."/>
            <person name="Zhao Q."/>
            <person name="Huang X."/>
            <person name="Zhao Y."/>
        </authorList>
    </citation>
    <scope>NUCLEOTIDE SEQUENCE</scope>
</reference>
<dbReference type="EMBL" id="CAJGYO010000018">
    <property type="protein sequence ID" value="CAD6338116.1"/>
    <property type="molecule type" value="Genomic_DNA"/>
</dbReference>
<evidence type="ECO:0000256" key="1">
    <source>
        <dbReference type="ARBA" id="ARBA00004141"/>
    </source>
</evidence>
<comment type="caution">
    <text evidence="11">The sequence shown here is derived from an EMBL/GenBank/DDBJ whole genome shotgun (WGS) entry which is preliminary data.</text>
</comment>
<evidence type="ECO:0000313" key="11">
    <source>
        <dbReference type="EMBL" id="CAD6338116.1"/>
    </source>
</evidence>
<keyword evidence="3" id="KW-0677">Repeat</keyword>
<dbReference type="PANTHER" id="PTHR24186:SF50">
    <property type="entry name" value="ANKYRIN REPEAT-CONTAINING PROTEIN ITN1-LIKE ISOFORM X1"/>
    <property type="match status" value="1"/>
</dbReference>
<feature type="domain" description="PGG" evidence="10">
    <location>
        <begin position="556"/>
        <end position="675"/>
    </location>
</feature>
<keyword evidence="5 7" id="KW-0040">ANK repeat</keyword>
<gene>
    <name evidence="11" type="ORF">NCGR_LOCUS62214</name>
</gene>
<evidence type="ECO:0000256" key="5">
    <source>
        <dbReference type="ARBA" id="ARBA00023043"/>
    </source>
</evidence>
<feature type="region of interest" description="Disordered" evidence="8">
    <location>
        <begin position="1"/>
        <end position="25"/>
    </location>
</feature>
<dbReference type="PROSITE" id="PS50297">
    <property type="entry name" value="ANK_REP_REGION"/>
    <property type="match status" value="1"/>
</dbReference>
<evidence type="ECO:0000256" key="7">
    <source>
        <dbReference type="PROSITE-ProRule" id="PRU00023"/>
    </source>
</evidence>